<proteinExistence type="predicted"/>
<name>A0ABP0AYA5_9PEZI</name>
<sequence>MGDYIGDDGDHVPPSAMYEYDELPETTAFRVMELLPENNTNPPGRSGASLACRLHIAQWSGIPDYEAISYVWGTSEEMDTIFCDGALLQVTKSLHTALKHMRLPDRPRFLWADAVCINQQNRLERGRQVKQMQKIYQSATGLLVWLGPDNEEEIAGKAVRAVNEVSDFICDKVGVPVESLSQYGDIYQEVLFANKHLLPTLDQTHLVDRGNFGDGNGDTSLWKLLLWVYSHSYFTRVWVIQEVNANDTNRTVYCGNQTIEWHRVEIVAGYIILETAFSRKYGFTKAYCWWAAIVATDRIRRPKNWLSTLYLASSFSSTDLRDAVYGLLGLIEVKGDSGLQEVSYDKPVALVYVDTVEAALVHFQNTDVLLYATTDANDNHGSDTEGQTAVGQNYSHDWVLPSWAPEWNKAMLFRNPFRFGKSLPWQPAGERQFDPDAPPVWAIDRDARTLTLRGLVFDTIELTANYNESCFGNSTLDSDDKRRVVAKKWIGILRILLAAQERRGREDPIVDMPHGLSLDVLRPAAVSLSYGLDGTSTPVDDEEQLLLDFIAYLKIILDDTLFSAYIPYSVALPSSTGDKTTGDGRAFGKPVWDFSYPESSLFVTKRGLVGCCITTTQPGDIVFAPLGGTYPSVLRPEEKEVVIGENRRDDVEDGEDKVHEVRCRIRGFSFVHGVMRGERMHDARVDVCIS</sequence>
<dbReference type="EMBL" id="CAWUHD010000009">
    <property type="protein sequence ID" value="CAK7212275.1"/>
    <property type="molecule type" value="Genomic_DNA"/>
</dbReference>
<comment type="caution">
    <text evidence="2">The sequence shown here is derived from an EMBL/GenBank/DDBJ whole genome shotgun (WGS) entry which is preliminary data.</text>
</comment>
<dbReference type="PANTHER" id="PTHR24148">
    <property type="entry name" value="ANKYRIN REPEAT DOMAIN-CONTAINING PROTEIN 39 HOMOLOG-RELATED"/>
    <property type="match status" value="1"/>
</dbReference>
<reference evidence="2 3" key="1">
    <citation type="submission" date="2024-01" db="EMBL/GenBank/DDBJ databases">
        <authorList>
            <person name="Allen C."/>
            <person name="Tagirdzhanova G."/>
        </authorList>
    </citation>
    <scope>NUCLEOTIDE SEQUENCE [LARGE SCALE GENOMIC DNA]</scope>
</reference>
<dbReference type="Proteomes" id="UP001642482">
    <property type="component" value="Unassembled WGS sequence"/>
</dbReference>
<dbReference type="InterPro" id="IPR010730">
    <property type="entry name" value="HET"/>
</dbReference>
<gene>
    <name evidence="2" type="ORF">SEUCBS140593_001449</name>
</gene>
<protein>
    <recommendedName>
        <fullName evidence="1">Heterokaryon incompatibility domain-containing protein</fullName>
    </recommendedName>
</protein>
<dbReference type="InterPro" id="IPR052895">
    <property type="entry name" value="HetReg/Transcr_Mod"/>
</dbReference>
<evidence type="ECO:0000313" key="3">
    <source>
        <dbReference type="Proteomes" id="UP001642482"/>
    </source>
</evidence>
<feature type="domain" description="Heterokaryon incompatibility" evidence="1">
    <location>
        <begin position="65"/>
        <end position="242"/>
    </location>
</feature>
<accession>A0ABP0AYA5</accession>
<keyword evidence="3" id="KW-1185">Reference proteome</keyword>
<dbReference type="PANTHER" id="PTHR24148:SF64">
    <property type="entry name" value="HETEROKARYON INCOMPATIBILITY DOMAIN-CONTAINING PROTEIN"/>
    <property type="match status" value="1"/>
</dbReference>
<evidence type="ECO:0000259" key="1">
    <source>
        <dbReference type="Pfam" id="PF06985"/>
    </source>
</evidence>
<evidence type="ECO:0000313" key="2">
    <source>
        <dbReference type="EMBL" id="CAK7212275.1"/>
    </source>
</evidence>
<organism evidence="2 3">
    <name type="scientific">Sporothrix eucalyptigena</name>
    <dbReference type="NCBI Taxonomy" id="1812306"/>
    <lineage>
        <taxon>Eukaryota</taxon>
        <taxon>Fungi</taxon>
        <taxon>Dikarya</taxon>
        <taxon>Ascomycota</taxon>
        <taxon>Pezizomycotina</taxon>
        <taxon>Sordariomycetes</taxon>
        <taxon>Sordariomycetidae</taxon>
        <taxon>Ophiostomatales</taxon>
        <taxon>Ophiostomataceae</taxon>
        <taxon>Sporothrix</taxon>
    </lineage>
</organism>
<dbReference type="Pfam" id="PF06985">
    <property type="entry name" value="HET"/>
    <property type="match status" value="1"/>
</dbReference>